<comment type="caution">
    <text evidence="1">The sequence shown here is derived from an EMBL/GenBank/DDBJ whole genome shotgun (WGS) entry which is preliminary data.</text>
</comment>
<proteinExistence type="predicted"/>
<evidence type="ECO:0000313" key="2">
    <source>
        <dbReference type="Proteomes" id="UP001432322"/>
    </source>
</evidence>
<keyword evidence="2" id="KW-1185">Reference proteome</keyword>
<dbReference type="EMBL" id="BTSY01000005">
    <property type="protein sequence ID" value="GMT27092.1"/>
    <property type="molecule type" value="Genomic_DNA"/>
</dbReference>
<feature type="non-terminal residue" evidence="1">
    <location>
        <position position="1"/>
    </location>
</feature>
<protein>
    <submittedName>
        <fullName evidence="1">Uncharacterized protein</fullName>
    </submittedName>
</protein>
<dbReference type="AlphaFoldDB" id="A0AAV5W7X3"/>
<reference evidence="1" key="1">
    <citation type="submission" date="2023-10" db="EMBL/GenBank/DDBJ databases">
        <title>Genome assembly of Pristionchus species.</title>
        <authorList>
            <person name="Yoshida K."/>
            <person name="Sommer R.J."/>
        </authorList>
    </citation>
    <scope>NUCLEOTIDE SEQUENCE</scope>
    <source>
        <strain evidence="1">RS5133</strain>
    </source>
</reference>
<sequence>RMRHDIALSVGSRDELPGWFLIDGDTIFVQIGADSTVLCLAQSPTLSSMLVDHASPVALHIKIIAQRLSKCCPGKQIFVATDKVEEESSLFWNAVCGQLRERLAAVMETEREATTTVASN</sequence>
<organism evidence="1 2">
    <name type="scientific">Pristionchus fissidentatus</name>
    <dbReference type="NCBI Taxonomy" id="1538716"/>
    <lineage>
        <taxon>Eukaryota</taxon>
        <taxon>Metazoa</taxon>
        <taxon>Ecdysozoa</taxon>
        <taxon>Nematoda</taxon>
        <taxon>Chromadorea</taxon>
        <taxon>Rhabditida</taxon>
        <taxon>Rhabditina</taxon>
        <taxon>Diplogasteromorpha</taxon>
        <taxon>Diplogasteroidea</taxon>
        <taxon>Neodiplogasteridae</taxon>
        <taxon>Pristionchus</taxon>
    </lineage>
</organism>
<name>A0AAV5W7X3_9BILA</name>
<accession>A0AAV5W7X3</accession>
<dbReference type="Proteomes" id="UP001432322">
    <property type="component" value="Unassembled WGS sequence"/>
</dbReference>
<gene>
    <name evidence="1" type="ORF">PFISCL1PPCAC_18389</name>
</gene>
<evidence type="ECO:0000313" key="1">
    <source>
        <dbReference type="EMBL" id="GMT27092.1"/>
    </source>
</evidence>